<dbReference type="EMBL" id="BAABEY010000029">
    <property type="protein sequence ID" value="GAA4443066.1"/>
    <property type="molecule type" value="Genomic_DNA"/>
</dbReference>
<evidence type="ECO:0000259" key="1">
    <source>
        <dbReference type="PROSITE" id="PS51186"/>
    </source>
</evidence>
<dbReference type="PROSITE" id="PS51186">
    <property type="entry name" value="GNAT"/>
    <property type="match status" value="1"/>
</dbReference>
<dbReference type="SUPFAM" id="SSF55729">
    <property type="entry name" value="Acyl-CoA N-acyltransferases (Nat)"/>
    <property type="match status" value="1"/>
</dbReference>
<dbReference type="PANTHER" id="PTHR41368">
    <property type="entry name" value="PROTEIN YGHO"/>
    <property type="match status" value="1"/>
</dbReference>
<reference evidence="3" key="1">
    <citation type="journal article" date="2019" name="Int. J. Syst. Evol. Microbiol.">
        <title>The Global Catalogue of Microorganisms (GCM) 10K type strain sequencing project: providing services to taxonomists for standard genome sequencing and annotation.</title>
        <authorList>
            <consortium name="The Broad Institute Genomics Platform"/>
            <consortium name="The Broad Institute Genome Sequencing Center for Infectious Disease"/>
            <person name="Wu L."/>
            <person name="Ma J."/>
        </authorList>
    </citation>
    <scope>NUCLEOTIDE SEQUENCE [LARGE SCALE GENOMIC DNA]</scope>
    <source>
        <strain evidence="3">JCM 31920</strain>
    </source>
</reference>
<dbReference type="InterPro" id="IPR039968">
    <property type="entry name" value="BcerS-like"/>
</dbReference>
<dbReference type="RefSeq" id="WP_345030805.1">
    <property type="nucleotide sequence ID" value="NZ_BAABEY010000029.1"/>
</dbReference>
<organism evidence="2 3">
    <name type="scientific">Ravibacter arvi</name>
    <dbReference type="NCBI Taxonomy" id="2051041"/>
    <lineage>
        <taxon>Bacteria</taxon>
        <taxon>Pseudomonadati</taxon>
        <taxon>Bacteroidota</taxon>
        <taxon>Cytophagia</taxon>
        <taxon>Cytophagales</taxon>
        <taxon>Spirosomataceae</taxon>
        <taxon>Ravibacter</taxon>
    </lineage>
</organism>
<dbReference type="PANTHER" id="PTHR41368:SF1">
    <property type="entry name" value="PROTEIN YGHO"/>
    <property type="match status" value="1"/>
</dbReference>
<sequence>MIHISTVRGKSMLDSFIDFPHDLYSGDSNYVPELFISQKELLTPKKNPFFQHAKMELFLATRNDRIVGRIAAIINDNHNAFVGRREGFFGFFDCINDPEVAAKLLETAAGYLRDNNIGTMLGPVNPSTNDPCGTLVNGFDGPPVAMMPYNAAYYDALITESGLVKWTDLLAYIIKREELSGRVVALRDLLLHRLEKNGITIRPIRMKDFKSETDQIKAVYNSAWDKNLGFVPMTDAEFNRLAAELKLIINPEACLVAEKDGKLVAWLLGIPDINQILIKIKKGRLFPTGLFKLLTGRKNITTVRVLTLGVLEPYRKLGIESALYTTLIKNLENTKIDTAECSWLLEDNHAITSAVEKLNAKPYRRYRLYRKEL</sequence>
<evidence type="ECO:0000313" key="3">
    <source>
        <dbReference type="Proteomes" id="UP001501508"/>
    </source>
</evidence>
<feature type="domain" description="N-acetyltransferase" evidence="1">
    <location>
        <begin position="199"/>
        <end position="373"/>
    </location>
</feature>
<protein>
    <submittedName>
        <fullName evidence="2">GNAT family N-acetyltransferase</fullName>
    </submittedName>
</protein>
<dbReference type="InterPro" id="IPR000182">
    <property type="entry name" value="GNAT_dom"/>
</dbReference>
<proteinExistence type="predicted"/>
<evidence type="ECO:0000313" key="2">
    <source>
        <dbReference type="EMBL" id="GAA4443066.1"/>
    </source>
</evidence>
<dbReference type="Gene3D" id="3.40.630.30">
    <property type="match status" value="1"/>
</dbReference>
<accession>A0ABP8M464</accession>
<keyword evidence="3" id="KW-1185">Reference proteome</keyword>
<comment type="caution">
    <text evidence="2">The sequence shown here is derived from an EMBL/GenBank/DDBJ whole genome shotgun (WGS) entry which is preliminary data.</text>
</comment>
<gene>
    <name evidence="2" type="ORF">GCM10023091_30870</name>
</gene>
<name>A0ABP8M464_9BACT</name>
<dbReference type="InterPro" id="IPR016181">
    <property type="entry name" value="Acyl_CoA_acyltransferase"/>
</dbReference>
<dbReference type="Proteomes" id="UP001501508">
    <property type="component" value="Unassembled WGS sequence"/>
</dbReference>